<keyword evidence="2" id="KW-1185">Reference proteome</keyword>
<protein>
    <submittedName>
        <fullName evidence="1">Sulfide:quinone oxidoreductase</fullName>
    </submittedName>
</protein>
<dbReference type="GO" id="GO:0070221">
    <property type="term" value="P:sulfide oxidation, using sulfide:quinone oxidoreductase"/>
    <property type="evidence" value="ECO:0007669"/>
    <property type="project" value="TreeGrafter"/>
</dbReference>
<dbReference type="EMBL" id="FOND01000012">
    <property type="protein sequence ID" value="SFF38452.1"/>
    <property type="molecule type" value="Genomic_DNA"/>
</dbReference>
<evidence type="ECO:0000313" key="1">
    <source>
        <dbReference type="EMBL" id="SFF38452.1"/>
    </source>
</evidence>
<accession>A0A1I2I834</accession>
<dbReference type="GO" id="GO:0070224">
    <property type="term" value="F:sulfide:quinone oxidoreductase activity"/>
    <property type="evidence" value="ECO:0007669"/>
    <property type="project" value="TreeGrafter"/>
</dbReference>
<dbReference type="Proteomes" id="UP000198589">
    <property type="component" value="Unassembled WGS sequence"/>
</dbReference>
<reference evidence="2" key="1">
    <citation type="submission" date="2016-10" db="EMBL/GenBank/DDBJ databases">
        <authorList>
            <person name="Varghese N."/>
            <person name="Submissions S."/>
        </authorList>
    </citation>
    <scope>NUCLEOTIDE SEQUENCE [LARGE SCALE GENOMIC DNA]</scope>
    <source>
        <strain evidence="2">DSM 46838</strain>
    </source>
</reference>
<sequence>MERSEILLIGGGNAGVSLAARLLRDGARDVTVVAPQPVHRYKPLLNYVGAGEATMADLERPMADVVPDGCRWVRDSVVVVDPAAMTVRTRGGRTLSCATLVVCPGLVEDWAATPGLQPAYADGWIASTYVPGSAPQVWPRLSALRGGSVVFTVPPEPASCAPTALKPLLMACDHWQRAGVLADLQVRLVLPAATATGLPEADEILERTFAEYGVEVLREARMESVDWDLHAVTVATPTGRRVLEDVAFAHAVPHYRAPEWIADAGLAADATPGLVDIDPFTLRSRRHDSVWAIGDAADAATRPSGGALRKQVDVLARNIQAAAGGKELERYDGYTVMPITVSRRKLMLNEVDRDGRPSPSVPFVDPFRPHRWSWLFDRYGLPQVYWRRILRGRV</sequence>
<dbReference type="InterPro" id="IPR015904">
    <property type="entry name" value="Sulphide_quinone_reductase"/>
</dbReference>
<dbReference type="InterPro" id="IPR036188">
    <property type="entry name" value="FAD/NAD-bd_sf"/>
</dbReference>
<dbReference type="SUPFAM" id="SSF51905">
    <property type="entry name" value="FAD/NAD(P)-binding domain"/>
    <property type="match status" value="2"/>
</dbReference>
<proteinExistence type="predicted"/>
<dbReference type="PANTHER" id="PTHR10632">
    <property type="entry name" value="SULFIDE:QUINONE OXIDOREDUCTASE"/>
    <property type="match status" value="1"/>
</dbReference>
<organism evidence="1 2">
    <name type="scientific">Blastococcus tunisiensis</name>
    <dbReference type="NCBI Taxonomy" id="1798228"/>
    <lineage>
        <taxon>Bacteria</taxon>
        <taxon>Bacillati</taxon>
        <taxon>Actinomycetota</taxon>
        <taxon>Actinomycetes</taxon>
        <taxon>Geodermatophilales</taxon>
        <taxon>Geodermatophilaceae</taxon>
        <taxon>Blastococcus</taxon>
    </lineage>
</organism>
<dbReference type="OrthoDB" id="9802771at2"/>
<dbReference type="RefSeq" id="WP_092200890.1">
    <property type="nucleotide sequence ID" value="NZ_FOND01000012.1"/>
</dbReference>
<dbReference type="STRING" id="1798228.SAMN05216574_112149"/>
<dbReference type="GO" id="GO:0071949">
    <property type="term" value="F:FAD binding"/>
    <property type="evidence" value="ECO:0007669"/>
    <property type="project" value="TreeGrafter"/>
</dbReference>
<dbReference type="AlphaFoldDB" id="A0A1I2I834"/>
<evidence type="ECO:0000313" key="2">
    <source>
        <dbReference type="Proteomes" id="UP000198589"/>
    </source>
</evidence>
<name>A0A1I2I834_9ACTN</name>
<dbReference type="PANTHER" id="PTHR10632:SF2">
    <property type="entry name" value="SULFIDE:QUINONE OXIDOREDUCTASE, MITOCHONDRIAL"/>
    <property type="match status" value="1"/>
</dbReference>
<gene>
    <name evidence="1" type="ORF">SAMN05216574_112149</name>
</gene>
<dbReference type="Gene3D" id="3.50.50.60">
    <property type="entry name" value="FAD/NAD(P)-binding domain"/>
    <property type="match status" value="2"/>
</dbReference>